<evidence type="ECO:0000256" key="10">
    <source>
        <dbReference type="PIRSR" id="PIRSR000159-1"/>
    </source>
</evidence>
<dbReference type="InterPro" id="IPR011895">
    <property type="entry name" value="Pyrv_flavodox_OxRed"/>
</dbReference>
<evidence type="ECO:0000313" key="15">
    <source>
        <dbReference type="Proteomes" id="UP000221734"/>
    </source>
</evidence>
<feature type="binding site" evidence="12">
    <location>
        <position position="696"/>
    </location>
    <ligand>
        <name>[4Fe-4S] cluster</name>
        <dbReference type="ChEBI" id="CHEBI:49883"/>
        <label>1</label>
    </ligand>
</feature>
<keyword evidence="7 12" id="KW-0408">Iron</keyword>
<evidence type="ECO:0000256" key="5">
    <source>
        <dbReference type="ARBA" id="ARBA00022982"/>
    </source>
</evidence>
<dbReference type="EMBL" id="LT934425">
    <property type="protein sequence ID" value="SOH02763.1"/>
    <property type="molecule type" value="Genomic_DNA"/>
</dbReference>
<dbReference type="Gene3D" id="3.40.920.10">
    <property type="entry name" value="Pyruvate-ferredoxin oxidoreductase, PFOR, domain III"/>
    <property type="match status" value="1"/>
</dbReference>
<dbReference type="InterPro" id="IPR017900">
    <property type="entry name" value="4Fe4S_Fe_S_CS"/>
</dbReference>
<dbReference type="PANTHER" id="PTHR32154:SF0">
    <property type="entry name" value="PYRUVATE-FLAVODOXIN OXIDOREDUCTASE-RELATED"/>
    <property type="match status" value="1"/>
</dbReference>
<dbReference type="InterPro" id="IPR002869">
    <property type="entry name" value="Pyrv_flavodox_OxRed_cen"/>
</dbReference>
<dbReference type="SMART" id="SM00890">
    <property type="entry name" value="EKR"/>
    <property type="match status" value="1"/>
</dbReference>
<feature type="binding site" evidence="12">
    <location>
        <position position="702"/>
    </location>
    <ligand>
        <name>[4Fe-4S] cluster</name>
        <dbReference type="ChEBI" id="CHEBI:49883"/>
        <label>1</label>
    </ligand>
</feature>
<dbReference type="Pfam" id="PF17147">
    <property type="entry name" value="PFOR_II"/>
    <property type="match status" value="1"/>
</dbReference>
<dbReference type="InterPro" id="IPR017896">
    <property type="entry name" value="4Fe4S_Fe-S-bd"/>
</dbReference>
<dbReference type="InterPro" id="IPR019456">
    <property type="entry name" value="Pyrv-flavodox_OxRtase_EKR"/>
</dbReference>
<feature type="binding site" evidence="10">
    <location>
        <position position="64"/>
    </location>
    <ligand>
        <name>thiamine diphosphate</name>
        <dbReference type="ChEBI" id="CHEBI:58937"/>
    </ligand>
</feature>
<evidence type="ECO:0000256" key="12">
    <source>
        <dbReference type="PIRSR" id="PIRSR000159-50"/>
    </source>
</evidence>
<dbReference type="EC" id="1.2.7.1" evidence="14"/>
<feature type="binding site" evidence="10">
    <location>
        <begin position="985"/>
        <end position="988"/>
    </location>
    <ligand>
        <name>thiamine diphosphate</name>
        <dbReference type="ChEBI" id="CHEBI:58937"/>
    </ligand>
</feature>
<keyword evidence="5 9" id="KW-0249">Electron transport</keyword>
<dbReference type="AlphaFoldDB" id="A0A2C9CB13"/>
<feature type="binding site" evidence="12">
    <location>
        <position position="834"/>
    </location>
    <ligand>
        <name>[4Fe-4S] cluster</name>
        <dbReference type="ChEBI" id="CHEBI:49883"/>
        <label>3</label>
    </ligand>
</feature>
<dbReference type="InterPro" id="IPR009014">
    <property type="entry name" value="Transketo_C/PFOR_II"/>
</dbReference>
<dbReference type="Proteomes" id="UP000221734">
    <property type="component" value="Chromosome Kuenenia_stuttgartiensis_MBR1"/>
</dbReference>
<dbReference type="Gene3D" id="3.30.70.20">
    <property type="match status" value="1"/>
</dbReference>
<feature type="site" description="Important for catalytic activity" evidence="11">
    <location>
        <position position="31"/>
    </location>
</feature>
<organism evidence="14 15">
    <name type="scientific">Kuenenia stuttgartiensis</name>
    <dbReference type="NCBI Taxonomy" id="174633"/>
    <lineage>
        <taxon>Bacteria</taxon>
        <taxon>Pseudomonadati</taxon>
        <taxon>Planctomycetota</taxon>
        <taxon>Candidatus Brocadiia</taxon>
        <taxon>Candidatus Brocadiales</taxon>
        <taxon>Candidatus Brocadiaceae</taxon>
        <taxon>Candidatus Kuenenia</taxon>
    </lineage>
</organism>
<feature type="site" description="Important for catalytic activity" evidence="11">
    <location>
        <position position="64"/>
    </location>
</feature>
<evidence type="ECO:0000256" key="7">
    <source>
        <dbReference type="ARBA" id="ARBA00023004"/>
    </source>
</evidence>
<dbReference type="CDD" id="cd07034">
    <property type="entry name" value="TPP_PYR_PFOR_IOR-alpha_like"/>
    <property type="match status" value="1"/>
</dbReference>
<keyword evidence="3 12" id="KW-0004">4Fe-4S</keyword>
<dbReference type="Pfam" id="PF02775">
    <property type="entry name" value="TPP_enzyme_C"/>
    <property type="match status" value="1"/>
</dbReference>
<dbReference type="SUPFAM" id="SSF52518">
    <property type="entry name" value="Thiamin diphosphate-binding fold (THDP-binding)"/>
    <property type="match status" value="2"/>
</dbReference>
<dbReference type="InterPro" id="IPR011766">
    <property type="entry name" value="TPP_enzyme_TPP-bd"/>
</dbReference>
<feature type="binding site" evidence="12">
    <location>
        <position position="859"/>
    </location>
    <ligand>
        <name>[4Fe-4S] cluster</name>
        <dbReference type="ChEBI" id="CHEBI:49883"/>
        <label>3</label>
    </ligand>
</feature>
<feature type="binding site" evidence="12">
    <location>
        <position position="752"/>
    </location>
    <ligand>
        <name>[4Fe-4S] cluster</name>
        <dbReference type="ChEBI" id="CHEBI:49883"/>
        <label>2</label>
    </ligand>
</feature>
<dbReference type="GO" id="GO:0022900">
    <property type="term" value="P:electron transport chain"/>
    <property type="evidence" value="ECO:0007669"/>
    <property type="project" value="InterPro"/>
</dbReference>
<evidence type="ECO:0000256" key="2">
    <source>
        <dbReference type="ARBA" id="ARBA00022448"/>
    </source>
</evidence>
<dbReference type="FunFam" id="3.40.50.970:FF:000012">
    <property type="entry name" value="Pyruvate:ferredoxin (Flavodoxin) oxidoreductase"/>
    <property type="match status" value="1"/>
</dbReference>
<protein>
    <submittedName>
        <fullName evidence="14">Strongly similar to pyruvate:ferredoxin oxidoreductase</fullName>
        <ecNumber evidence="14">1.2.7.1</ecNumber>
    </submittedName>
</protein>
<accession>A0A2C9CB13</accession>
<feature type="binding site" evidence="12">
    <location>
        <position position="755"/>
    </location>
    <ligand>
        <name>[4Fe-4S] cluster</name>
        <dbReference type="ChEBI" id="CHEBI:49883"/>
        <label>2</label>
    </ligand>
</feature>
<name>A0A2C9CB13_KUEST</name>
<reference evidence="15" key="1">
    <citation type="submission" date="2017-10" db="EMBL/GenBank/DDBJ databases">
        <authorList>
            <person name="Frank J."/>
        </authorList>
    </citation>
    <scope>NUCLEOTIDE SEQUENCE [LARGE SCALE GENOMIC DNA]</scope>
</reference>
<feature type="binding site" evidence="10">
    <location>
        <position position="836"/>
    </location>
    <ligand>
        <name>thiamine diphosphate</name>
        <dbReference type="ChEBI" id="CHEBI:58937"/>
    </ligand>
</feature>
<evidence type="ECO:0000256" key="4">
    <source>
        <dbReference type="ARBA" id="ARBA00022723"/>
    </source>
</evidence>
<keyword evidence="2 9" id="KW-0813">Transport</keyword>
<proteinExistence type="inferred from homology"/>
<dbReference type="FunFam" id="3.40.50.920:FF:000007">
    <property type="entry name" value="Pyruvate:ferredoxin (Flavodoxin) oxidoreductase"/>
    <property type="match status" value="1"/>
</dbReference>
<dbReference type="Gene3D" id="3.40.50.970">
    <property type="match status" value="2"/>
</dbReference>
<keyword evidence="8 12" id="KW-0411">Iron-sulfur</keyword>
<feature type="binding site" evidence="10">
    <location>
        <position position="31"/>
    </location>
    <ligand>
        <name>pyruvate</name>
        <dbReference type="ChEBI" id="CHEBI:15361"/>
    </ligand>
</feature>
<gene>
    <name evidence="14" type="primary">nifJ</name>
    <name evidence="14" type="ORF">KSMBR1_0247</name>
</gene>
<dbReference type="InterPro" id="IPR037112">
    <property type="entry name" value="Pyrv-flavodox_OxR_EKR_sf"/>
</dbReference>
<keyword evidence="6 9" id="KW-0560">Oxidoreductase</keyword>
<dbReference type="SUPFAM" id="SSF52922">
    <property type="entry name" value="TK C-terminal domain-like"/>
    <property type="match status" value="1"/>
</dbReference>
<dbReference type="PROSITE" id="PS51379">
    <property type="entry name" value="4FE4S_FER_2"/>
    <property type="match status" value="2"/>
</dbReference>
<dbReference type="KEGG" id="kst:KSMBR1_0247"/>
<dbReference type="GO" id="GO:0019164">
    <property type="term" value="F:pyruvate synthase activity"/>
    <property type="evidence" value="ECO:0007669"/>
    <property type="project" value="UniProtKB-EC"/>
</dbReference>
<dbReference type="Pfam" id="PF12838">
    <property type="entry name" value="Fer4_7"/>
    <property type="match status" value="1"/>
</dbReference>
<dbReference type="FunFam" id="3.40.920.10:FF:000001">
    <property type="entry name" value="Pyruvate:ferredoxin (Flavodoxin) oxidoreductase"/>
    <property type="match status" value="1"/>
</dbReference>
<dbReference type="NCBIfam" id="TIGR02176">
    <property type="entry name" value="pyruv_ox_red"/>
    <property type="match status" value="1"/>
</dbReference>
<dbReference type="GO" id="GO:0051539">
    <property type="term" value="F:4 iron, 4 sulfur cluster binding"/>
    <property type="evidence" value="ECO:0007669"/>
    <property type="project" value="UniProtKB-KW"/>
</dbReference>
<dbReference type="GO" id="GO:0030976">
    <property type="term" value="F:thiamine pyrophosphate binding"/>
    <property type="evidence" value="ECO:0007669"/>
    <property type="project" value="InterPro"/>
</dbReference>
<dbReference type="Pfam" id="PF10371">
    <property type="entry name" value="EKR"/>
    <property type="match status" value="1"/>
</dbReference>
<dbReference type="InterPro" id="IPR019752">
    <property type="entry name" value="Pyrv/ketoisovalerate_OxRed_cat"/>
</dbReference>
<dbReference type="OrthoDB" id="9794954at2"/>
<dbReference type="PIRSF" id="PIRSF000159">
    <property type="entry name" value="NifJ"/>
    <property type="match status" value="1"/>
</dbReference>
<feature type="binding site" evidence="10">
    <location>
        <position position="859"/>
    </location>
    <ligand>
        <name>thiamine diphosphate</name>
        <dbReference type="ChEBI" id="CHEBI:58937"/>
    </ligand>
</feature>
<comment type="cofactor">
    <cofactor evidence="12">
        <name>[4Fe-4S] cluster</name>
        <dbReference type="ChEBI" id="CHEBI:49883"/>
    </cofactor>
    <text evidence="12">Binds 3 [4Fe-4S] clusters per subunit.</text>
</comment>
<dbReference type="InterPro" id="IPR050722">
    <property type="entry name" value="Pyruvate:ferred/Flavod_OxRd"/>
</dbReference>
<dbReference type="InterPro" id="IPR029061">
    <property type="entry name" value="THDP-binding"/>
</dbReference>
<dbReference type="FunFam" id="3.30.70.20:FF:000022">
    <property type="entry name" value="Pyruvate:ferredoxin (Flavodoxin) oxidoreductase"/>
    <property type="match status" value="1"/>
</dbReference>
<evidence type="ECO:0000256" key="3">
    <source>
        <dbReference type="ARBA" id="ARBA00022485"/>
    </source>
</evidence>
<dbReference type="GO" id="GO:0006979">
    <property type="term" value="P:response to oxidative stress"/>
    <property type="evidence" value="ECO:0007669"/>
    <property type="project" value="TreeGrafter"/>
</dbReference>
<feature type="binding site" evidence="12">
    <location>
        <position position="699"/>
    </location>
    <ligand>
        <name>[4Fe-4S] cluster</name>
        <dbReference type="ChEBI" id="CHEBI:49883"/>
        <label>1</label>
    </ligand>
</feature>
<evidence type="ECO:0000313" key="14">
    <source>
        <dbReference type="EMBL" id="SOH02763.1"/>
    </source>
</evidence>
<dbReference type="GO" id="GO:0005506">
    <property type="term" value="F:iron ion binding"/>
    <property type="evidence" value="ECO:0007669"/>
    <property type="project" value="InterPro"/>
</dbReference>
<dbReference type="InterPro" id="IPR033412">
    <property type="entry name" value="PFOR_II"/>
</dbReference>
<dbReference type="PROSITE" id="PS00198">
    <property type="entry name" value="4FE4S_FER_1"/>
    <property type="match status" value="2"/>
</dbReference>
<feature type="binding site" evidence="12">
    <location>
        <position position="831"/>
    </location>
    <ligand>
        <name>[4Fe-4S] cluster</name>
        <dbReference type="ChEBI" id="CHEBI:49883"/>
        <label>3</label>
    </ligand>
</feature>
<feature type="binding site" evidence="12">
    <location>
        <position position="706"/>
    </location>
    <ligand>
        <name>[4Fe-4S] cluster</name>
        <dbReference type="ChEBI" id="CHEBI:49883"/>
        <label>2</label>
    </ligand>
</feature>
<dbReference type="Pfam" id="PF01558">
    <property type="entry name" value="POR"/>
    <property type="match status" value="1"/>
</dbReference>
<keyword evidence="4 12" id="KW-0479">Metal-binding</keyword>
<feature type="binding site" evidence="12">
    <location>
        <position position="1094"/>
    </location>
    <ligand>
        <name>[4Fe-4S] cluster</name>
        <dbReference type="ChEBI" id="CHEBI:49883"/>
        <label>3</label>
    </ligand>
</feature>
<dbReference type="Gene3D" id="4.10.780.10">
    <property type="entry name" value="Pyruvate-flavodoxin oxidoreductase, EKR domain"/>
    <property type="match status" value="1"/>
</dbReference>
<feature type="binding site" evidence="10">
    <location>
        <begin position="1014"/>
        <end position="1019"/>
    </location>
    <ligand>
        <name>thiamine diphosphate</name>
        <dbReference type="ChEBI" id="CHEBI:58937"/>
    </ligand>
</feature>
<evidence type="ECO:0000256" key="9">
    <source>
        <dbReference type="PIRNR" id="PIRNR000159"/>
    </source>
</evidence>
<keyword evidence="14" id="KW-0670">Pyruvate</keyword>
<evidence type="ECO:0000256" key="1">
    <source>
        <dbReference type="ARBA" id="ARBA00009032"/>
    </source>
</evidence>
<sequence length="1192" mass="130998">MNRRTVIVDGCTACAHVVHATNEIITIYPITPSSPIAEICDAKSAKGQVNIWGTVPKVSQMQSEAGVAGAVHGSLTTGALATTNSASQGLLLIIPNMYKIAGELTPTVFHITARSLACQGLSIFGDHSDVMAARATGFAMLCSQNVQEAMDFALISQAATLESRIPFIHFFDGFRTSHEVQKIEELSFDDMRAMINDDLVIAHRKRGLSPDHPAIRGTSQNPDVYFQGRETVNKYYNATPAIVQKVMDRFAGIVGRQYKLFDYYGAPDAENIIVIMGSGGETVANTISALNKNGKKLGLLQVRLFRPFDIDTFVKTLPVSVKAIAVLDRTKEPGAIGEPLYLDVRTAISEAMEKGIAKFREYPKIVGGRYGLGSKDFTPAMVKAVYDNISKETPKNHFTIGIDDDVCNTSLEYDENFNNDESKVFRALFYGLGSDGTVGANKNTIKIIGDETDNYSQAYFVYDSKKAGATTVSHLRFGKEKINKPYLISKANFIACHNPAFPEKIDMLSNAEEGATFLLTTSHTRDDAWDSLPVEVQEQLIKKKMKLYIIDAISLAEEIGLGARINMIMQTAFFVISGIIPKEKAIESIKKEIKKTYIKKGEEVVKLNYEAVDRALQSIIEVPIPDKAKSKVRMIKPVPDNAPEFVRNVTAKLLANKGDSLPVSAIPDDGTWPTGTTQYEKRNIGVHIPEWEPDACIQCGQCSFVCPHASIRIKAYDPSLLKDAPRAFKSIDATGKDLQGLKFTVQVAPEDCTGCASCVFNCPGQKKDSNGNKIPGVKAINMKLQEPLRCIEAENYDFFLKLPETDTSRFSISNVKGSQFVKPLFEYSGACVGCGETPYIKLLTQLFGDRLLIANATGCSSIYGGNLPTTPYTKRDDGRGPAWSNSLFEDTAEFGLGMRQAVDNFHKQAVELINKLSVKDTYAGSKELFDALIDADQSNQKSIEEQRERVEKLKQLLKNDGSSEAKHLLSLADYLVKKSVWSVGGDGWGYDIGYGGVDHVLASGENIKLLILDTEVYSNTGGQMSKATPLGAIAQFAAGGKRTPKKNIGMIMSNYGNVYIAQVAFGANQAQTLKAFIEADAYKGPALIIAYSTCIAHGMDMSKGIEAQKKAVACGYWPLYRYNPDLEAQGENPFVINSKDPSIPFEEYAYRENRYKALRSANPEMAKELMKLAEADIQRKWKLLKHMAEWKP</sequence>
<feature type="binding site" evidence="12">
    <location>
        <position position="762"/>
    </location>
    <ligand>
        <name>[4Fe-4S] cluster</name>
        <dbReference type="ChEBI" id="CHEBI:49883"/>
        <label>1</label>
    </ligand>
</feature>
<feature type="binding site" evidence="12">
    <location>
        <position position="758"/>
    </location>
    <ligand>
        <name>[4Fe-4S] cluster</name>
        <dbReference type="ChEBI" id="CHEBI:49883"/>
        <label>2</label>
    </ligand>
</feature>
<dbReference type="RefSeq" id="WP_099323687.1">
    <property type="nucleotide sequence ID" value="NZ_LT934425.1"/>
</dbReference>
<dbReference type="SUPFAM" id="SSF46548">
    <property type="entry name" value="alpha-helical ferredoxin"/>
    <property type="match status" value="1"/>
</dbReference>
<evidence type="ECO:0000256" key="11">
    <source>
        <dbReference type="PIRSR" id="PIRSR000159-2"/>
    </source>
</evidence>
<dbReference type="Pfam" id="PF01855">
    <property type="entry name" value="POR_N"/>
    <property type="match status" value="1"/>
</dbReference>
<evidence type="ECO:0000259" key="13">
    <source>
        <dbReference type="PROSITE" id="PS51379"/>
    </source>
</evidence>
<feature type="domain" description="4Fe-4S ferredoxin-type" evidence="13">
    <location>
        <begin position="743"/>
        <end position="772"/>
    </location>
</feature>
<feature type="site" description="Important for catalytic activity" evidence="11">
    <location>
        <position position="1019"/>
    </location>
</feature>
<dbReference type="FunFam" id="3.40.50.970:FF:000041">
    <property type="entry name" value="Pyruvate:ferredoxin (Flavodoxin) oxidoreductase"/>
    <property type="match status" value="1"/>
</dbReference>
<comment type="similarity">
    <text evidence="1 9">Belongs to the pyruvate:ferredoxin/flavodoxin oxidoreductase family.</text>
</comment>
<feature type="domain" description="4Fe-4S ferredoxin-type" evidence="13">
    <location>
        <begin position="687"/>
        <end position="716"/>
    </location>
</feature>
<dbReference type="PANTHER" id="PTHR32154">
    <property type="entry name" value="PYRUVATE-FLAVODOXIN OXIDOREDUCTASE-RELATED"/>
    <property type="match status" value="1"/>
</dbReference>
<feature type="binding site" evidence="10">
    <location>
        <position position="114"/>
    </location>
    <ligand>
        <name>pyruvate</name>
        <dbReference type="ChEBI" id="CHEBI:15361"/>
    </ligand>
</feature>
<dbReference type="SUPFAM" id="SSF53323">
    <property type="entry name" value="Pyruvate-ferredoxin oxidoreductase, PFOR, domain III"/>
    <property type="match status" value="1"/>
</dbReference>
<evidence type="ECO:0000256" key="8">
    <source>
        <dbReference type="ARBA" id="ARBA00023014"/>
    </source>
</evidence>
<keyword evidence="15" id="KW-1185">Reference proteome</keyword>
<evidence type="ECO:0000256" key="6">
    <source>
        <dbReference type="ARBA" id="ARBA00023002"/>
    </source>
</evidence>
<feature type="site" description="Important for catalytic activity" evidence="11">
    <location>
        <position position="114"/>
    </location>
</feature>
<dbReference type="Gene3D" id="3.40.50.920">
    <property type="match status" value="1"/>
</dbReference>
<dbReference type="CDD" id="cd03377">
    <property type="entry name" value="TPP_PFOR_PNO"/>
    <property type="match status" value="1"/>
</dbReference>
<dbReference type="InterPro" id="IPR002880">
    <property type="entry name" value="Pyrv_Fd/Flavodoxin_OxRdtase_N"/>
</dbReference>